<dbReference type="AlphaFoldDB" id="A0A517SNE6"/>
<gene>
    <name evidence="4" type="ORF">SV7mr_01210</name>
</gene>
<evidence type="ECO:0000259" key="1">
    <source>
        <dbReference type="Pfam" id="PF07583"/>
    </source>
</evidence>
<dbReference type="Pfam" id="PF07587">
    <property type="entry name" value="PSD1"/>
    <property type="match status" value="1"/>
</dbReference>
<reference evidence="4 5" key="1">
    <citation type="submission" date="2019-02" db="EMBL/GenBank/DDBJ databases">
        <title>Deep-cultivation of Planctomycetes and their phenomic and genomic characterization uncovers novel biology.</title>
        <authorList>
            <person name="Wiegand S."/>
            <person name="Jogler M."/>
            <person name="Boedeker C."/>
            <person name="Pinto D."/>
            <person name="Vollmers J."/>
            <person name="Rivas-Marin E."/>
            <person name="Kohn T."/>
            <person name="Peeters S.H."/>
            <person name="Heuer A."/>
            <person name="Rast P."/>
            <person name="Oberbeckmann S."/>
            <person name="Bunk B."/>
            <person name="Jeske O."/>
            <person name="Meyerdierks A."/>
            <person name="Storesund J.E."/>
            <person name="Kallscheuer N."/>
            <person name="Luecker S."/>
            <person name="Lage O.M."/>
            <person name="Pohl T."/>
            <person name="Merkel B.J."/>
            <person name="Hornburger P."/>
            <person name="Mueller R.-W."/>
            <person name="Bruemmer F."/>
            <person name="Labrenz M."/>
            <person name="Spormann A.M."/>
            <person name="Op den Camp H."/>
            <person name="Overmann J."/>
            <person name="Amann R."/>
            <person name="Jetten M.S.M."/>
            <person name="Mascher T."/>
            <person name="Medema M.H."/>
            <person name="Devos D.P."/>
            <person name="Kaster A.-K."/>
            <person name="Ovreas L."/>
            <person name="Rohde M."/>
            <person name="Galperin M.Y."/>
            <person name="Jogler C."/>
        </authorList>
    </citation>
    <scope>NUCLEOTIDE SEQUENCE [LARGE SCALE GENOMIC DNA]</scope>
    <source>
        <strain evidence="4 5">SV_7m_r</strain>
    </source>
</reference>
<dbReference type="PANTHER" id="PTHR35889:SF3">
    <property type="entry name" value="F-BOX DOMAIN-CONTAINING PROTEIN"/>
    <property type="match status" value="1"/>
</dbReference>
<dbReference type="Pfam" id="PF07583">
    <property type="entry name" value="PSCyt2"/>
    <property type="match status" value="1"/>
</dbReference>
<sequence length="729" mass="82170">MRYSRTHHHTLQAFRVALVWLRLACFLLLSLCGKTSMLTAEDSVPSAKDQAALDFFESKIRPVLIKHCYECHSAESDIVQGGLLLDTSSGIHQGGDSGSMIATGSPAESSLIAALKYDDVEMPPDQRLDDQVIAHFETWIRQGALVPEDTDGAASEATIDWDQARNFWAFQPPQRQSAPPIEDPDLRTWPSNSIDGFILAKLSEHQLTPSAAADRRTWLRRVSFDLIGLPPTDNDVTRFIDDTSPDAKQRAVDRLLASPQHAERWARLWLDVARYAEDQAHIVGNNDSLTYPNAYLYRDWVINALASDLPYDDFVRLQLAADLMDPDNQDQHPALGFIGLGPKYYRRGDPEVMAEEWEDRIDTVSRGLLGLTVACARCHDHKFDPIPTEDYYALAGVFASTDMFNRPLDKDSKSKKPADSLHVVREGKAKDLNVMIRGDVNRKGDIVPRGFLTVLGEQQRREFTHGSGRQELADAIVSQDNPLTARVIVNRVWHQLMGRPLVQTPSNFGALGSPPSHPKLLDDLARRFMDHGWSLKWLQREIVLSSTYGQGSAVDQANLQRDPDNQWLWRMSRRRLSIEAYRDAILSSSGQLQATIGGGSIDPLDSEANKRTIYAKISRLDLNPMLARFDFPDPNAHSAIRHQTNTPLQKLFLLNSEFLVSQSKQLADRVIASSDDDEQRIELLYRQLFTRLPASQEREIAQQYLQASDNNWQAFAQVLLISNEMFIID</sequence>
<organism evidence="4 5">
    <name type="scientific">Stieleria bergensis</name>
    <dbReference type="NCBI Taxonomy" id="2528025"/>
    <lineage>
        <taxon>Bacteria</taxon>
        <taxon>Pseudomonadati</taxon>
        <taxon>Planctomycetota</taxon>
        <taxon>Planctomycetia</taxon>
        <taxon>Pirellulales</taxon>
        <taxon>Pirellulaceae</taxon>
        <taxon>Stieleria</taxon>
    </lineage>
</organism>
<feature type="domain" description="DUF1549" evidence="1">
    <location>
        <begin position="194"/>
        <end position="402"/>
    </location>
</feature>
<proteinExistence type="predicted"/>
<dbReference type="InterPro" id="IPR011444">
    <property type="entry name" value="DUF1549"/>
</dbReference>
<dbReference type="Proteomes" id="UP000315003">
    <property type="component" value="Chromosome"/>
</dbReference>
<dbReference type="InterPro" id="IPR011429">
    <property type="entry name" value="Cyt_c_Planctomycete-type"/>
</dbReference>
<dbReference type="PANTHER" id="PTHR35889">
    <property type="entry name" value="CYCLOINULO-OLIGOSACCHARIDE FRUCTANOTRANSFERASE-RELATED"/>
    <property type="match status" value="1"/>
</dbReference>
<feature type="domain" description="DUF1553" evidence="2">
    <location>
        <begin position="468"/>
        <end position="705"/>
    </location>
</feature>
<evidence type="ECO:0000259" key="3">
    <source>
        <dbReference type="Pfam" id="PF07635"/>
    </source>
</evidence>
<name>A0A517SNE6_9BACT</name>
<evidence type="ECO:0000259" key="2">
    <source>
        <dbReference type="Pfam" id="PF07587"/>
    </source>
</evidence>
<dbReference type="InterPro" id="IPR022655">
    <property type="entry name" value="DUF1553"/>
</dbReference>
<dbReference type="EMBL" id="CP036272">
    <property type="protein sequence ID" value="QDT57638.1"/>
    <property type="molecule type" value="Genomic_DNA"/>
</dbReference>
<feature type="domain" description="Cytochrome C Planctomycete-type" evidence="3">
    <location>
        <begin position="68"/>
        <end position="125"/>
    </location>
</feature>
<dbReference type="OrthoDB" id="127107at2"/>
<protein>
    <submittedName>
        <fullName evidence="4">Planctomycete cytochrome C</fullName>
    </submittedName>
</protein>
<accession>A0A517SNE6</accession>
<keyword evidence="5" id="KW-1185">Reference proteome</keyword>
<dbReference type="Pfam" id="PF07635">
    <property type="entry name" value="PSCyt1"/>
    <property type="match status" value="1"/>
</dbReference>
<evidence type="ECO:0000313" key="5">
    <source>
        <dbReference type="Proteomes" id="UP000315003"/>
    </source>
</evidence>
<dbReference type="RefSeq" id="WP_145268259.1">
    <property type="nucleotide sequence ID" value="NZ_CP036272.1"/>
</dbReference>
<evidence type="ECO:0000313" key="4">
    <source>
        <dbReference type="EMBL" id="QDT57638.1"/>
    </source>
</evidence>